<dbReference type="PANTHER" id="PTHR43293:SF1">
    <property type="entry name" value="ACETATE COA-TRANSFERASE YDIF"/>
    <property type="match status" value="1"/>
</dbReference>
<dbReference type="GO" id="GO:0046952">
    <property type="term" value="P:ketone body catabolic process"/>
    <property type="evidence" value="ECO:0007669"/>
    <property type="project" value="InterPro"/>
</dbReference>
<evidence type="ECO:0000256" key="1">
    <source>
        <dbReference type="ARBA" id="ARBA00007154"/>
    </source>
</evidence>
<dbReference type="EMBL" id="SJDT01000002">
    <property type="protein sequence ID" value="TBW22802.1"/>
    <property type="molecule type" value="Genomic_DNA"/>
</dbReference>
<dbReference type="GO" id="GO:0008410">
    <property type="term" value="F:CoA-transferase activity"/>
    <property type="evidence" value="ECO:0007669"/>
    <property type="project" value="InterPro"/>
</dbReference>
<comment type="similarity">
    <text evidence="1 3">Belongs to the 3-oxoacid CoA-transferase family.</text>
</comment>
<evidence type="ECO:0000256" key="4">
    <source>
        <dbReference type="PIRSR" id="PIRSR000858-1"/>
    </source>
</evidence>
<reference evidence="5 6" key="1">
    <citation type="submission" date="2019-02" db="EMBL/GenBank/DDBJ databases">
        <title>Arcanobacterium bovis sp. nov., isolated from the milk of a cow with mastitis.</title>
        <authorList>
            <person name="Sammra O."/>
            <person name="Foster G."/>
            <person name="Hassan A."/>
            <person name="Alssahen M."/>
            <person name="Laemmler C."/>
            <person name="Borowiak M."/>
            <person name="Malorny B."/>
            <person name="Abdulmawjood A."/>
        </authorList>
    </citation>
    <scope>NUCLEOTIDE SEQUENCE [LARGE SCALE GENOMIC DNA]</scope>
    <source>
        <strain evidence="5 6">C605018/01/1</strain>
    </source>
</reference>
<dbReference type="PANTHER" id="PTHR43293">
    <property type="entry name" value="ACETATE COA-TRANSFERASE YDIF"/>
    <property type="match status" value="1"/>
</dbReference>
<keyword evidence="6" id="KW-1185">Reference proteome</keyword>
<dbReference type="PIRSF" id="PIRSF000858">
    <property type="entry name" value="SCOT-t"/>
    <property type="match status" value="1"/>
</dbReference>
<comment type="caution">
    <text evidence="5">The sequence shown here is derived from an EMBL/GenBank/DDBJ whole genome shotgun (WGS) entry which is preliminary data.</text>
</comment>
<evidence type="ECO:0000313" key="6">
    <source>
        <dbReference type="Proteomes" id="UP000293036"/>
    </source>
</evidence>
<gene>
    <name evidence="5" type="ORF">EZJ44_02545</name>
</gene>
<organism evidence="5 6">
    <name type="scientific">Arcanobacterium bovis</name>
    <dbReference type="NCBI Taxonomy" id="2529275"/>
    <lineage>
        <taxon>Bacteria</taxon>
        <taxon>Bacillati</taxon>
        <taxon>Actinomycetota</taxon>
        <taxon>Actinomycetes</taxon>
        <taxon>Actinomycetales</taxon>
        <taxon>Actinomycetaceae</taxon>
        <taxon>Arcanobacterium</taxon>
    </lineage>
</organism>
<proteinExistence type="inferred from homology"/>
<feature type="active site" description="5-glutamyl coenzyme A thioester intermediate" evidence="4">
    <location>
        <position position="335"/>
    </location>
</feature>
<dbReference type="Gene3D" id="3.40.1080.10">
    <property type="entry name" value="Glutaconate Coenzyme A-transferase"/>
    <property type="match status" value="2"/>
</dbReference>
<dbReference type="Proteomes" id="UP000293036">
    <property type="component" value="Unassembled WGS sequence"/>
</dbReference>
<keyword evidence="2 3" id="KW-0808">Transferase</keyword>
<name>A0A4Q9V2W4_9ACTO</name>
<evidence type="ECO:0000256" key="2">
    <source>
        <dbReference type="ARBA" id="ARBA00022679"/>
    </source>
</evidence>
<dbReference type="InterPro" id="IPR004165">
    <property type="entry name" value="CoA_trans_fam_I"/>
</dbReference>
<dbReference type="InterPro" id="IPR014388">
    <property type="entry name" value="3-oxoacid_CoA-transferase"/>
</dbReference>
<dbReference type="SUPFAM" id="SSF100950">
    <property type="entry name" value="NagB/RpiA/CoA transferase-like"/>
    <property type="match status" value="2"/>
</dbReference>
<accession>A0A4Q9V2W4</accession>
<protein>
    <submittedName>
        <fullName evidence="5">Acyl CoA:acetate/3-ketoacid CoA transferase</fullName>
    </submittedName>
</protein>
<evidence type="ECO:0000256" key="3">
    <source>
        <dbReference type="PIRNR" id="PIRNR000858"/>
    </source>
</evidence>
<evidence type="ECO:0000313" key="5">
    <source>
        <dbReference type="EMBL" id="TBW22802.1"/>
    </source>
</evidence>
<sequence length="486" mass="51691">MSFKQVQPHEVAALIPNGATVVGNGFTMMGVADEIYLEIEKSFLSKGVPNGLTFVHAAGQSNRIDGLARLAHPGLLKRVVGPHWGLNPPMANVLGADEVEAICLPQGQISTLYRTIAAHRPGQLSTVGLGTFVDPRHDGGRINDSAKAATASDEYVSLMELDGKEYLFYKSFPLDVAIIRGSRIDPDGNMSQEDDVTILDNLAIAQAVHNNGGIVIAQVKEIVERGDIPAREVEVPGVLVDYVMVTSDPAKYHRQTNASIEVNWDLITGYASPEELGQALLSHELEPTRVAIGERGAKLVRDGDIINLGTGLPGDSIGRALAVSGQIANITLTVESGTYGGVPLGVVDFGCALHPAAIIGHPQQFDFYNGGGVDITFMGVGQVDGEGNINVSAFAGKAIGCGGFMDIVDGAKRICFLMVADSKHPKWVPAVDQLTFYGKAALDKGQEVYLATEHYLVQLTDEGWVVLEVDDNDAARATASQVITKK</sequence>
<dbReference type="SMART" id="SM00882">
    <property type="entry name" value="CoA_trans"/>
    <property type="match status" value="1"/>
</dbReference>
<dbReference type="RefSeq" id="WP_131279818.1">
    <property type="nucleotide sequence ID" value="NZ_JBHSLR010000009.1"/>
</dbReference>
<dbReference type="InterPro" id="IPR037171">
    <property type="entry name" value="NagB/RpiA_transferase-like"/>
</dbReference>
<dbReference type="OrthoDB" id="9813111at2"/>
<dbReference type="AlphaFoldDB" id="A0A4Q9V2W4"/>
<dbReference type="Pfam" id="PF01144">
    <property type="entry name" value="CoA_trans"/>
    <property type="match status" value="1"/>
</dbReference>